<dbReference type="RefSeq" id="WP_135951086.1">
    <property type="nucleotide sequence ID" value="NZ_CAOOJZ010000017.1"/>
</dbReference>
<comment type="cofactor">
    <cofactor evidence="6">
        <name>FMN</name>
        <dbReference type="ChEBI" id="CHEBI:58210"/>
    </cofactor>
</comment>
<accession>A0A4S2FPM1</accession>
<evidence type="ECO:0000256" key="7">
    <source>
        <dbReference type="SAM" id="Phobius"/>
    </source>
</evidence>
<evidence type="ECO:0000256" key="2">
    <source>
        <dbReference type="ARBA" id="ARBA00022553"/>
    </source>
</evidence>
<feature type="modified residue" description="FMN phosphoryl threonine" evidence="6">
    <location>
        <position position="169"/>
    </location>
</feature>
<proteinExistence type="inferred from homology"/>
<keyword evidence="6" id="KW-1278">Translocase</keyword>
<keyword evidence="6 7" id="KW-0812">Transmembrane</keyword>
<comment type="subunit">
    <text evidence="6">The complex is composed of six subunits: RnfA, RnfB, RnfC, RnfD, RnfE and RnfG.</text>
</comment>
<keyword evidence="6" id="KW-1003">Cell membrane</keyword>
<dbReference type="PANTHER" id="PTHR36118:SF1">
    <property type="entry name" value="ION-TRANSLOCATING OXIDOREDUCTASE COMPLEX SUBUNIT G"/>
    <property type="match status" value="1"/>
</dbReference>
<gene>
    <name evidence="6" type="primary">rnfG</name>
    <name evidence="9" type="ORF">E5339_07665</name>
</gene>
<comment type="caution">
    <text evidence="9">The sequence shown here is derived from an EMBL/GenBank/DDBJ whole genome shotgun (WGS) entry which is preliminary data.</text>
</comment>
<dbReference type="GO" id="GO:0010181">
    <property type="term" value="F:FMN binding"/>
    <property type="evidence" value="ECO:0007669"/>
    <property type="project" value="InterPro"/>
</dbReference>
<evidence type="ECO:0000313" key="10">
    <source>
        <dbReference type="Proteomes" id="UP000310760"/>
    </source>
</evidence>
<keyword evidence="3 6" id="KW-0285">Flavoprotein</keyword>
<dbReference type="InterPro" id="IPR007329">
    <property type="entry name" value="FMN-bd"/>
</dbReference>
<dbReference type="PANTHER" id="PTHR36118">
    <property type="entry name" value="ION-TRANSLOCATING OXIDOREDUCTASE COMPLEX SUBUNIT G"/>
    <property type="match status" value="1"/>
</dbReference>
<comment type="similarity">
    <text evidence="6">Belongs to the RnfG family.</text>
</comment>
<dbReference type="Proteomes" id="UP000310760">
    <property type="component" value="Unassembled WGS sequence"/>
</dbReference>
<reference evidence="9 10" key="1">
    <citation type="submission" date="2019-04" db="EMBL/GenBank/DDBJ databases">
        <title>Microbes associate with the intestines of laboratory mice.</title>
        <authorList>
            <person name="Navarre W."/>
            <person name="Wong E."/>
            <person name="Huang K."/>
            <person name="Tropini C."/>
            <person name="Ng K."/>
            <person name="Yu B."/>
        </authorList>
    </citation>
    <scope>NUCLEOTIDE SEQUENCE [LARGE SCALE GENOMIC DNA]</scope>
    <source>
        <strain evidence="9 10">NM22_B1</strain>
    </source>
</reference>
<evidence type="ECO:0000313" key="9">
    <source>
        <dbReference type="EMBL" id="TGY71060.1"/>
    </source>
</evidence>
<dbReference type="AlphaFoldDB" id="A0A4S2FPM1"/>
<evidence type="ECO:0000256" key="5">
    <source>
        <dbReference type="ARBA" id="ARBA00022982"/>
    </source>
</evidence>
<evidence type="ECO:0000256" key="6">
    <source>
        <dbReference type="HAMAP-Rule" id="MF_00479"/>
    </source>
</evidence>
<feature type="domain" description="FMN-binding" evidence="8">
    <location>
        <begin position="96"/>
        <end position="186"/>
    </location>
</feature>
<organism evidence="9 10">
    <name type="scientific">Phocaeicola sartorii</name>
    <dbReference type="NCBI Taxonomy" id="671267"/>
    <lineage>
        <taxon>Bacteria</taxon>
        <taxon>Pseudomonadati</taxon>
        <taxon>Bacteroidota</taxon>
        <taxon>Bacteroidia</taxon>
        <taxon>Bacteroidales</taxon>
        <taxon>Bacteroidaceae</taxon>
        <taxon>Phocaeicola</taxon>
    </lineage>
</organism>
<dbReference type="GO" id="GO:0022900">
    <property type="term" value="P:electron transport chain"/>
    <property type="evidence" value="ECO:0007669"/>
    <property type="project" value="UniProtKB-UniRule"/>
</dbReference>
<dbReference type="GO" id="GO:0005886">
    <property type="term" value="C:plasma membrane"/>
    <property type="evidence" value="ECO:0007669"/>
    <property type="project" value="UniProtKB-SubCell"/>
</dbReference>
<dbReference type="Pfam" id="PF04205">
    <property type="entry name" value="FMN_bind"/>
    <property type="match status" value="1"/>
</dbReference>
<evidence type="ECO:0000259" key="8">
    <source>
        <dbReference type="SMART" id="SM00900"/>
    </source>
</evidence>
<evidence type="ECO:0000256" key="3">
    <source>
        <dbReference type="ARBA" id="ARBA00022630"/>
    </source>
</evidence>
<protein>
    <recommendedName>
        <fullName evidence="6">Ion-translocating oxidoreductase complex subunit G</fullName>
        <ecNumber evidence="6">7.-.-.-</ecNumber>
    </recommendedName>
    <alternativeName>
        <fullName evidence="6">Rnf electron transport complex subunit G</fullName>
    </alternativeName>
</protein>
<dbReference type="HAMAP" id="MF_00479">
    <property type="entry name" value="RsxG_RnfG"/>
    <property type="match status" value="1"/>
</dbReference>
<dbReference type="InterPro" id="IPR010209">
    <property type="entry name" value="Ion_transpt_RnfG/RsxG"/>
</dbReference>
<keyword evidence="6 7" id="KW-0472">Membrane</keyword>
<dbReference type="EC" id="7.-.-.-" evidence="6"/>
<keyword evidence="5 6" id="KW-0249">Electron transport</keyword>
<keyword evidence="2 6" id="KW-0597">Phosphoprotein</keyword>
<dbReference type="GO" id="GO:0009055">
    <property type="term" value="F:electron transfer activity"/>
    <property type="evidence" value="ECO:0007669"/>
    <property type="project" value="InterPro"/>
</dbReference>
<keyword evidence="1 6" id="KW-0813">Transport</keyword>
<name>A0A4S2FPM1_9BACT</name>
<evidence type="ECO:0000256" key="1">
    <source>
        <dbReference type="ARBA" id="ARBA00022448"/>
    </source>
</evidence>
<comment type="subcellular location">
    <subcellularLocation>
        <location evidence="6">Cell membrane</location>
        <topology evidence="6">Single-pass membrane protein</topology>
    </subcellularLocation>
</comment>
<keyword evidence="6 7" id="KW-1133">Transmembrane helix</keyword>
<comment type="function">
    <text evidence="6">Part of a membrane-bound complex that couples electron transfer with translocation of ions across the membrane.</text>
</comment>
<feature type="transmembrane region" description="Helical" evidence="7">
    <location>
        <begin position="12"/>
        <end position="29"/>
    </location>
</feature>
<dbReference type="SMART" id="SM00900">
    <property type="entry name" value="FMN_bind"/>
    <property type="match status" value="1"/>
</dbReference>
<keyword evidence="4 6" id="KW-0288">FMN</keyword>
<dbReference type="EMBL" id="SRYJ01000014">
    <property type="protein sequence ID" value="TGY71060.1"/>
    <property type="molecule type" value="Genomic_DNA"/>
</dbReference>
<evidence type="ECO:0000256" key="4">
    <source>
        <dbReference type="ARBA" id="ARBA00022643"/>
    </source>
</evidence>
<dbReference type="NCBIfam" id="TIGR01947">
    <property type="entry name" value="rnfG"/>
    <property type="match status" value="1"/>
</dbReference>
<sequence>MKKLESSLKNMVIVLTGVTVVAGALLGYVNELTKEPIAQANAKALSDAIAIVVPGFDNNPAEAPETIELEGVTYKIYKATKGGEFIGAAVESSANGFGGALNVLVGFDKEGNIIDYSLLSHAETPGLGSKAADWFKKGGKGDITGMNPGQKALTVSKDGGQVDAITASTITSRAFLQAVNNAYAAYSGQQADGASGATQQASATAEKNTTACCGTPCKEGQACDAKCDSCKAACGEKCDPANCDKADCKKANCDKANCDKANCKKAECPNQDCKNKK</sequence>